<dbReference type="RefSeq" id="WP_250934704.1">
    <property type="nucleotide sequence ID" value="NZ_JAMLJK010000001.1"/>
</dbReference>
<evidence type="ECO:0000256" key="1">
    <source>
        <dbReference type="ARBA" id="ARBA00022490"/>
    </source>
</evidence>
<comment type="subcellular location">
    <subcellularLocation>
        <location evidence="6">Cytoplasm</location>
    </subcellularLocation>
</comment>
<reference evidence="7" key="1">
    <citation type="submission" date="2022-11" db="EMBL/GenBank/DDBJ databases">
        <title>Larsenimonas rhizosphaerae sp. nov., isolated from a tidal mudflat.</title>
        <authorList>
            <person name="Lee S.D."/>
            <person name="Kim I.S."/>
        </authorList>
    </citation>
    <scope>NUCLEOTIDE SEQUENCE</scope>
    <source>
        <strain evidence="7">GH2-1</strain>
    </source>
</reference>
<dbReference type="InterPro" id="IPR029063">
    <property type="entry name" value="SAM-dependent_MTases_sf"/>
</dbReference>
<comment type="caution">
    <text evidence="6">Lacks conserved residue(s) required for the propagation of feature annotation.</text>
</comment>
<dbReference type="GO" id="GO:0005829">
    <property type="term" value="C:cytosol"/>
    <property type="evidence" value="ECO:0007669"/>
    <property type="project" value="TreeGrafter"/>
</dbReference>
<name>A0AA42CXI6_9GAMM</name>
<dbReference type="EC" id="2.1.1.170" evidence="6"/>
<gene>
    <name evidence="6 7" type="primary">rsmG</name>
    <name evidence="7" type="ORF">OQ287_06735</name>
</gene>
<feature type="binding site" evidence="6">
    <location>
        <position position="143"/>
    </location>
    <ligand>
        <name>S-adenosyl-L-methionine</name>
        <dbReference type="ChEBI" id="CHEBI:59789"/>
    </ligand>
</feature>
<accession>A0AA42CXI6</accession>
<keyword evidence="4 6" id="KW-0808">Transferase</keyword>
<dbReference type="InterPro" id="IPR003682">
    <property type="entry name" value="rRNA_ssu_MeTfrase_G"/>
</dbReference>
<dbReference type="NCBIfam" id="TIGR00138">
    <property type="entry name" value="rsmG_gidB"/>
    <property type="match status" value="1"/>
</dbReference>
<feature type="binding site" evidence="6">
    <location>
        <position position="77"/>
    </location>
    <ligand>
        <name>S-adenosyl-L-methionine</name>
        <dbReference type="ChEBI" id="CHEBI:59789"/>
    </ligand>
</feature>
<evidence type="ECO:0000256" key="5">
    <source>
        <dbReference type="ARBA" id="ARBA00022691"/>
    </source>
</evidence>
<dbReference type="SUPFAM" id="SSF53335">
    <property type="entry name" value="S-adenosyl-L-methionine-dependent methyltransferases"/>
    <property type="match status" value="1"/>
</dbReference>
<evidence type="ECO:0000313" key="7">
    <source>
        <dbReference type="EMBL" id="MCX2523928.1"/>
    </source>
</evidence>
<dbReference type="Pfam" id="PF02527">
    <property type="entry name" value="GidB"/>
    <property type="match status" value="1"/>
</dbReference>
<keyword evidence="8" id="KW-1185">Reference proteome</keyword>
<comment type="function">
    <text evidence="6">Specifically methylates the N7 position of guanine in position 527 of 16S rRNA.</text>
</comment>
<evidence type="ECO:0000256" key="4">
    <source>
        <dbReference type="ARBA" id="ARBA00022679"/>
    </source>
</evidence>
<dbReference type="AlphaFoldDB" id="A0AA42CXI6"/>
<dbReference type="GO" id="GO:0070043">
    <property type="term" value="F:rRNA (guanine-N7-)-methyltransferase activity"/>
    <property type="evidence" value="ECO:0007669"/>
    <property type="project" value="UniProtKB-UniRule"/>
</dbReference>
<feature type="binding site" evidence="6">
    <location>
        <position position="82"/>
    </location>
    <ligand>
        <name>S-adenosyl-L-methionine</name>
        <dbReference type="ChEBI" id="CHEBI:59789"/>
    </ligand>
</feature>
<sequence>MTPRCEQILENGLAAMALPLSSTTQQRLLDYVALLHKWNKAYNLTAVRDPEQMVSRHVLDSLSIMPWVTGPCLLDIGAGAGLPGLVLAMVNPELQVTLVDSNGKKVRFQQHACLALGIDNAVPVHTRIEAFNPPRPFEQIVSRAFSSLTDFVELSQPFLAQGGEWLAMKGRLDTEDTTLPSGVQAHDSVPLNVPGETGQRHLVRVRKTAL</sequence>
<comment type="similarity">
    <text evidence="6">Belongs to the methyltransferase superfamily. RNA methyltransferase RsmG family.</text>
</comment>
<evidence type="ECO:0000256" key="3">
    <source>
        <dbReference type="ARBA" id="ARBA00022603"/>
    </source>
</evidence>
<comment type="caution">
    <text evidence="7">The sequence shown here is derived from an EMBL/GenBank/DDBJ whole genome shotgun (WGS) entry which is preliminary data.</text>
</comment>
<feature type="binding site" evidence="6">
    <location>
        <begin position="128"/>
        <end position="129"/>
    </location>
    <ligand>
        <name>S-adenosyl-L-methionine</name>
        <dbReference type="ChEBI" id="CHEBI:59789"/>
    </ligand>
</feature>
<keyword evidence="3 6" id="KW-0489">Methyltransferase</keyword>
<dbReference type="PANTHER" id="PTHR31760">
    <property type="entry name" value="S-ADENOSYL-L-METHIONINE-DEPENDENT METHYLTRANSFERASES SUPERFAMILY PROTEIN"/>
    <property type="match status" value="1"/>
</dbReference>
<evidence type="ECO:0000313" key="8">
    <source>
        <dbReference type="Proteomes" id="UP001165678"/>
    </source>
</evidence>
<dbReference type="PIRSF" id="PIRSF003078">
    <property type="entry name" value="GidB"/>
    <property type="match status" value="1"/>
</dbReference>
<dbReference type="CDD" id="cd02440">
    <property type="entry name" value="AdoMet_MTases"/>
    <property type="match status" value="1"/>
</dbReference>
<organism evidence="7 8">
    <name type="scientific">Larsenimonas rhizosphaerae</name>
    <dbReference type="NCBI Taxonomy" id="2944682"/>
    <lineage>
        <taxon>Bacteria</taxon>
        <taxon>Pseudomonadati</taxon>
        <taxon>Pseudomonadota</taxon>
        <taxon>Gammaproteobacteria</taxon>
        <taxon>Oceanospirillales</taxon>
        <taxon>Halomonadaceae</taxon>
        <taxon>Larsenimonas</taxon>
    </lineage>
</organism>
<proteinExistence type="inferred from homology"/>
<evidence type="ECO:0000256" key="2">
    <source>
        <dbReference type="ARBA" id="ARBA00022552"/>
    </source>
</evidence>
<dbReference type="EMBL" id="JAPIVE010000002">
    <property type="protein sequence ID" value="MCX2523928.1"/>
    <property type="molecule type" value="Genomic_DNA"/>
</dbReference>
<protein>
    <recommendedName>
        <fullName evidence="6">Ribosomal RNA small subunit methyltransferase G</fullName>
        <ecNumber evidence="6">2.1.1.170</ecNumber>
    </recommendedName>
    <alternativeName>
        <fullName evidence="6">16S rRNA 7-methylguanosine methyltransferase</fullName>
        <shortName evidence="6">16S rRNA m7G methyltransferase</shortName>
    </alternativeName>
</protein>
<keyword evidence="5 6" id="KW-0949">S-adenosyl-L-methionine</keyword>
<dbReference type="PANTHER" id="PTHR31760:SF0">
    <property type="entry name" value="S-ADENOSYL-L-METHIONINE-DEPENDENT METHYLTRANSFERASES SUPERFAMILY PROTEIN"/>
    <property type="match status" value="1"/>
</dbReference>
<keyword evidence="1 6" id="KW-0963">Cytoplasm</keyword>
<dbReference type="Proteomes" id="UP001165678">
    <property type="component" value="Unassembled WGS sequence"/>
</dbReference>
<dbReference type="Gene3D" id="3.40.50.150">
    <property type="entry name" value="Vaccinia Virus protein VP39"/>
    <property type="match status" value="1"/>
</dbReference>
<keyword evidence="2 6" id="KW-0698">rRNA processing</keyword>
<evidence type="ECO:0000256" key="6">
    <source>
        <dbReference type="HAMAP-Rule" id="MF_00074"/>
    </source>
</evidence>
<comment type="catalytic activity">
    <reaction evidence="6">
        <text>guanosine(527) in 16S rRNA + S-adenosyl-L-methionine = N(7)-methylguanosine(527) in 16S rRNA + S-adenosyl-L-homocysteine</text>
        <dbReference type="Rhea" id="RHEA:42732"/>
        <dbReference type="Rhea" id="RHEA-COMP:10209"/>
        <dbReference type="Rhea" id="RHEA-COMP:10210"/>
        <dbReference type="ChEBI" id="CHEBI:57856"/>
        <dbReference type="ChEBI" id="CHEBI:59789"/>
        <dbReference type="ChEBI" id="CHEBI:74269"/>
        <dbReference type="ChEBI" id="CHEBI:74480"/>
        <dbReference type="EC" id="2.1.1.170"/>
    </reaction>
</comment>
<dbReference type="HAMAP" id="MF_00074">
    <property type="entry name" value="16SrRNA_methyltr_G"/>
    <property type="match status" value="1"/>
</dbReference>